<evidence type="ECO:0000313" key="2">
    <source>
        <dbReference type="Proteomes" id="UP001597557"/>
    </source>
</evidence>
<dbReference type="Proteomes" id="UP001597557">
    <property type="component" value="Unassembled WGS sequence"/>
</dbReference>
<dbReference type="RefSeq" id="WP_377183864.1">
    <property type="nucleotide sequence ID" value="NZ_JBHUPD010000001.1"/>
</dbReference>
<comment type="caution">
    <text evidence="1">The sequence shown here is derived from an EMBL/GenBank/DDBJ whole genome shotgun (WGS) entry which is preliminary data.</text>
</comment>
<dbReference type="EMBL" id="JBHUPD010000001">
    <property type="protein sequence ID" value="MFD2872332.1"/>
    <property type="molecule type" value="Genomic_DNA"/>
</dbReference>
<evidence type="ECO:0000313" key="1">
    <source>
        <dbReference type="EMBL" id="MFD2872332.1"/>
    </source>
</evidence>
<proteinExistence type="predicted"/>
<gene>
    <name evidence="1" type="ORF">ACFS5N_07640</name>
</gene>
<accession>A0ABW5YAM2</accession>
<keyword evidence="2" id="KW-1185">Reference proteome</keyword>
<protein>
    <submittedName>
        <fullName evidence="1">Uncharacterized protein</fullName>
    </submittedName>
</protein>
<sequence>MVKRFIAILFLAIFVFSSTEAHQLLRIPYVFTHFAEHHRQNSQLSFIRFLDLHYMHGSPKDRDYDEDMKLPFKAPDKCQSGQSTIFLLPLLSPKVIKPLEVCREVNNTYKDCFVDSGYHSGVWQPPKFC</sequence>
<organism evidence="1 2">
    <name type="scientific">Mucilaginibacter ximonensis</name>
    <dbReference type="NCBI Taxonomy" id="538021"/>
    <lineage>
        <taxon>Bacteria</taxon>
        <taxon>Pseudomonadati</taxon>
        <taxon>Bacteroidota</taxon>
        <taxon>Sphingobacteriia</taxon>
        <taxon>Sphingobacteriales</taxon>
        <taxon>Sphingobacteriaceae</taxon>
        <taxon>Mucilaginibacter</taxon>
    </lineage>
</organism>
<reference evidence="2" key="1">
    <citation type="journal article" date="2019" name="Int. J. Syst. Evol. Microbiol.">
        <title>The Global Catalogue of Microorganisms (GCM) 10K type strain sequencing project: providing services to taxonomists for standard genome sequencing and annotation.</title>
        <authorList>
            <consortium name="The Broad Institute Genomics Platform"/>
            <consortium name="The Broad Institute Genome Sequencing Center for Infectious Disease"/>
            <person name="Wu L."/>
            <person name="Ma J."/>
        </authorList>
    </citation>
    <scope>NUCLEOTIDE SEQUENCE [LARGE SCALE GENOMIC DNA]</scope>
    <source>
        <strain evidence="2">KCTC 22437</strain>
    </source>
</reference>
<name>A0ABW5YAM2_9SPHI</name>